<dbReference type="SUPFAM" id="SSF48452">
    <property type="entry name" value="TPR-like"/>
    <property type="match status" value="2"/>
</dbReference>
<dbReference type="Pfam" id="PF13424">
    <property type="entry name" value="TPR_12"/>
    <property type="match status" value="2"/>
</dbReference>
<comment type="caution">
    <text evidence="2">The sequence shown here is derived from an EMBL/GenBank/DDBJ whole genome shotgun (WGS) entry which is preliminary data.</text>
</comment>
<protein>
    <recommendedName>
        <fullName evidence="1">DUF7779 domain-containing protein</fullName>
    </recommendedName>
</protein>
<gene>
    <name evidence="2" type="ORF">GCM10009850_093530</name>
</gene>
<keyword evidence="3" id="KW-1185">Reference proteome</keyword>
<proteinExistence type="predicted"/>
<dbReference type="Gene3D" id="3.40.50.300">
    <property type="entry name" value="P-loop containing nucleotide triphosphate hydrolases"/>
    <property type="match status" value="1"/>
</dbReference>
<dbReference type="Proteomes" id="UP001499843">
    <property type="component" value="Unassembled WGS sequence"/>
</dbReference>
<organism evidence="2 3">
    <name type="scientific">Nonomuraea monospora</name>
    <dbReference type="NCBI Taxonomy" id="568818"/>
    <lineage>
        <taxon>Bacteria</taxon>
        <taxon>Bacillati</taxon>
        <taxon>Actinomycetota</taxon>
        <taxon>Actinomycetes</taxon>
        <taxon>Streptosporangiales</taxon>
        <taxon>Streptosporangiaceae</taxon>
        <taxon>Nonomuraea</taxon>
    </lineage>
</organism>
<dbReference type="InterPro" id="IPR053137">
    <property type="entry name" value="NLR-like"/>
</dbReference>
<dbReference type="InterPro" id="IPR027417">
    <property type="entry name" value="P-loop_NTPase"/>
</dbReference>
<dbReference type="Gene3D" id="1.25.40.10">
    <property type="entry name" value="Tetratricopeptide repeat domain"/>
    <property type="match status" value="3"/>
</dbReference>
<dbReference type="SUPFAM" id="SSF52540">
    <property type="entry name" value="P-loop containing nucleoside triphosphate hydrolases"/>
    <property type="match status" value="1"/>
</dbReference>
<evidence type="ECO:0000313" key="2">
    <source>
        <dbReference type="EMBL" id="GAA2213890.1"/>
    </source>
</evidence>
<feature type="domain" description="DUF7779" evidence="1">
    <location>
        <begin position="268"/>
        <end position="348"/>
    </location>
</feature>
<dbReference type="NCBIfam" id="NF040586">
    <property type="entry name" value="FxSxx_TPR"/>
    <property type="match status" value="1"/>
</dbReference>
<dbReference type="InterPro" id="IPR011990">
    <property type="entry name" value="TPR-like_helical_dom_sf"/>
</dbReference>
<accession>A0ABN3CWM7</accession>
<dbReference type="Pfam" id="PF25000">
    <property type="entry name" value="DUF7779"/>
    <property type="match status" value="1"/>
</dbReference>
<reference evidence="2 3" key="1">
    <citation type="journal article" date="2019" name="Int. J. Syst. Evol. Microbiol.">
        <title>The Global Catalogue of Microorganisms (GCM) 10K type strain sequencing project: providing services to taxonomists for standard genome sequencing and annotation.</title>
        <authorList>
            <consortium name="The Broad Institute Genomics Platform"/>
            <consortium name="The Broad Institute Genome Sequencing Center for Infectious Disease"/>
            <person name="Wu L."/>
            <person name="Ma J."/>
        </authorList>
    </citation>
    <scope>NUCLEOTIDE SEQUENCE [LARGE SCALE GENOMIC DNA]</scope>
    <source>
        <strain evidence="2 3">JCM 16114</strain>
    </source>
</reference>
<dbReference type="PANTHER" id="PTHR46082">
    <property type="entry name" value="ATP/GTP-BINDING PROTEIN-RELATED"/>
    <property type="match status" value="1"/>
</dbReference>
<dbReference type="InterPro" id="IPR056681">
    <property type="entry name" value="DUF7779"/>
</dbReference>
<dbReference type="Pfam" id="PF13374">
    <property type="entry name" value="TPR_10"/>
    <property type="match status" value="2"/>
</dbReference>
<sequence>MVSQPATTERSPRDFPAVWKVPPRNKNFTGRETLLNRLHTGIGDNVTAVVPHTLHGLGGVGKTQMAIEYAYRFRDSYDVVWWIPADQPGLVRATLAQLAPKLGVPDATTAGIEDAANAVLDALRRGEPYGRWLLIFDNADQPEDFGDLIPPGPGDVLVTSRNHRWAGVYETIAVDVFPRKESMEFLSRRVPSVTVEEADRLAEALGDLPLALEQAAALQVETGMSAQEYLRLFEQHASSLLEEGKPREYPWSMTTAWRLSVTKLREHLPEAMELLRTCAFFGPEPIPRDAFRPVKGPVRPELAGLLATPIRLSKAIATLARYALVRIDPDERTLQVHRLIQALLREELGAPTKDAIRSEVHSLIVESAPAGSDIPANWPRYQALLAHVDPAQVAQSTRPDVRTFAHAMLGALASSGDYRTASRYADAFVQQWTLDSGANDPDVLRAQRVKGDMLREFGRYTDAYELNTATLATMREAMGADHREVLILLNGIGADLRGRGRFIDAREHDKESVERHRAVLGSDDPQTLRAINNLALDYGLTSDYRSSQVLLEEAYRTAQANEPQVSRGTFLNLWASLARSVRQCGDYHEACDVGRDALGYGRQHLDADHPRVLLVQKDLAIALLRAGEREEGLELARDVHARYVRIYDLNHPGTLAAATCLGNCLRTNDLPEDAFRLAKDTMDRYARVYSPEHPYHFGCMSNVALLERVRGEPAQAAELNETALAGLEGRFGRDHHYVLTVAVNLATDLAALGRLDEACRLGEESLRRLRRLLGEHHPGSMAAAANLACDLSAAGRGDEAKPLFDETMRRYEETLGREHPDALTAAEGRHLDLDFDPPPI</sequence>
<evidence type="ECO:0000259" key="1">
    <source>
        <dbReference type="Pfam" id="PF25000"/>
    </source>
</evidence>
<evidence type="ECO:0000313" key="3">
    <source>
        <dbReference type="Proteomes" id="UP001499843"/>
    </source>
</evidence>
<dbReference type="PANTHER" id="PTHR46082:SF6">
    <property type="entry name" value="AAA+ ATPASE DOMAIN-CONTAINING PROTEIN-RELATED"/>
    <property type="match status" value="1"/>
</dbReference>
<dbReference type="EMBL" id="BAAAQX010000036">
    <property type="protein sequence ID" value="GAA2213890.1"/>
    <property type="molecule type" value="Genomic_DNA"/>
</dbReference>
<name>A0ABN3CWM7_9ACTN</name>